<dbReference type="InterPro" id="IPR000210">
    <property type="entry name" value="BTB/POZ_dom"/>
</dbReference>
<dbReference type="OrthoDB" id="6359816at2759"/>
<gene>
    <name evidence="2" type="ORF">M436DRAFT_86344</name>
</gene>
<dbReference type="AlphaFoldDB" id="A0A074WA27"/>
<dbReference type="CDD" id="cd18186">
    <property type="entry name" value="BTB_POZ_ZBTB_KLHL-like"/>
    <property type="match status" value="1"/>
</dbReference>
<keyword evidence="3" id="KW-1185">Reference proteome</keyword>
<dbReference type="InterPro" id="IPR011333">
    <property type="entry name" value="SKP1/BTB/POZ_sf"/>
</dbReference>
<organism evidence="2 3">
    <name type="scientific">Aureobasidium namibiae CBS 147.97</name>
    <dbReference type="NCBI Taxonomy" id="1043004"/>
    <lineage>
        <taxon>Eukaryota</taxon>
        <taxon>Fungi</taxon>
        <taxon>Dikarya</taxon>
        <taxon>Ascomycota</taxon>
        <taxon>Pezizomycotina</taxon>
        <taxon>Dothideomycetes</taxon>
        <taxon>Dothideomycetidae</taxon>
        <taxon>Dothideales</taxon>
        <taxon>Saccotheciaceae</taxon>
        <taxon>Aureobasidium</taxon>
    </lineage>
</organism>
<name>A0A074WA27_9PEZI</name>
<protein>
    <recommendedName>
        <fullName evidence="1">BTB domain-containing protein</fullName>
    </recommendedName>
</protein>
<sequence>MALGGLVLTSNGNPAEEADGFPNMKSVYQYQPDGYMINFFNDQRLSDITIIFSGKKILGHKIILATHSSYFQEVLGGSPTVSEINLGIEHDIAATEVFLENMYLLSPYSRTSDPGRSLVFFAEMYLLAKRYGREDEVRVYQNLFSGILEGEPFSNEHIAGVAALCGPDSSRYADTPFPDTAFEELCANIPYLDNKERGTLKKKLEEGSMFKATFLGRFAVEMLDRFLMVYDGKSPPF</sequence>
<proteinExistence type="predicted"/>
<dbReference type="HOGENOM" id="CLU_1170455_0_0_1"/>
<reference evidence="2 3" key="1">
    <citation type="journal article" date="2014" name="BMC Genomics">
        <title>Genome sequencing of four Aureobasidium pullulans varieties: biotechnological potential, stress tolerance, and description of new species.</title>
        <authorList>
            <person name="Gostin Ar C."/>
            <person name="Ohm R.A."/>
            <person name="Kogej T."/>
            <person name="Sonjak S."/>
            <person name="Turk M."/>
            <person name="Zajc J."/>
            <person name="Zalar P."/>
            <person name="Grube M."/>
            <person name="Sun H."/>
            <person name="Han J."/>
            <person name="Sharma A."/>
            <person name="Chiniquy J."/>
            <person name="Ngan C.Y."/>
            <person name="Lipzen A."/>
            <person name="Barry K."/>
            <person name="Grigoriev I.V."/>
            <person name="Gunde-Cimerman N."/>
        </authorList>
    </citation>
    <scope>NUCLEOTIDE SEQUENCE [LARGE SCALE GENOMIC DNA]</scope>
    <source>
        <strain evidence="2 3">CBS 147.97</strain>
    </source>
</reference>
<dbReference type="SUPFAM" id="SSF54695">
    <property type="entry name" value="POZ domain"/>
    <property type="match status" value="1"/>
</dbReference>
<dbReference type="RefSeq" id="XP_013422677.1">
    <property type="nucleotide sequence ID" value="XM_013567223.1"/>
</dbReference>
<accession>A0A074WA27</accession>
<evidence type="ECO:0000313" key="2">
    <source>
        <dbReference type="EMBL" id="KEQ68459.1"/>
    </source>
</evidence>
<dbReference type="PROSITE" id="PS50097">
    <property type="entry name" value="BTB"/>
    <property type="match status" value="1"/>
</dbReference>
<dbReference type="Proteomes" id="UP000027730">
    <property type="component" value="Unassembled WGS sequence"/>
</dbReference>
<feature type="domain" description="BTB" evidence="1">
    <location>
        <begin position="46"/>
        <end position="103"/>
    </location>
</feature>
<dbReference type="GeneID" id="25417699"/>
<dbReference type="Gene3D" id="3.30.710.10">
    <property type="entry name" value="Potassium Channel Kv1.1, Chain A"/>
    <property type="match status" value="1"/>
</dbReference>
<dbReference type="EMBL" id="KL584729">
    <property type="protein sequence ID" value="KEQ68459.1"/>
    <property type="molecule type" value="Genomic_DNA"/>
</dbReference>
<evidence type="ECO:0000313" key="3">
    <source>
        <dbReference type="Proteomes" id="UP000027730"/>
    </source>
</evidence>
<dbReference type="Pfam" id="PF00651">
    <property type="entry name" value="BTB"/>
    <property type="match status" value="1"/>
</dbReference>
<evidence type="ECO:0000259" key="1">
    <source>
        <dbReference type="PROSITE" id="PS50097"/>
    </source>
</evidence>